<keyword evidence="2" id="KW-1185">Reference proteome</keyword>
<dbReference type="Proteomes" id="UP001062846">
    <property type="component" value="Chromosome 5"/>
</dbReference>
<dbReference type="EMBL" id="CM046392">
    <property type="protein sequence ID" value="KAI8556131.1"/>
    <property type="molecule type" value="Genomic_DNA"/>
</dbReference>
<gene>
    <name evidence="1" type="ORF">RHMOL_Rhmol05G0228100</name>
</gene>
<evidence type="ECO:0000313" key="1">
    <source>
        <dbReference type="EMBL" id="KAI8556131.1"/>
    </source>
</evidence>
<name>A0ACC0NT84_RHOML</name>
<proteinExistence type="predicted"/>
<comment type="caution">
    <text evidence="1">The sequence shown here is derived from an EMBL/GenBank/DDBJ whole genome shotgun (WGS) entry which is preliminary data.</text>
</comment>
<organism evidence="1 2">
    <name type="scientific">Rhododendron molle</name>
    <name type="common">Chinese azalea</name>
    <name type="synonym">Azalea mollis</name>
    <dbReference type="NCBI Taxonomy" id="49168"/>
    <lineage>
        <taxon>Eukaryota</taxon>
        <taxon>Viridiplantae</taxon>
        <taxon>Streptophyta</taxon>
        <taxon>Embryophyta</taxon>
        <taxon>Tracheophyta</taxon>
        <taxon>Spermatophyta</taxon>
        <taxon>Magnoliopsida</taxon>
        <taxon>eudicotyledons</taxon>
        <taxon>Gunneridae</taxon>
        <taxon>Pentapetalae</taxon>
        <taxon>asterids</taxon>
        <taxon>Ericales</taxon>
        <taxon>Ericaceae</taxon>
        <taxon>Ericoideae</taxon>
        <taxon>Rhodoreae</taxon>
        <taxon>Rhododendron</taxon>
    </lineage>
</organism>
<reference evidence="1" key="1">
    <citation type="submission" date="2022-02" db="EMBL/GenBank/DDBJ databases">
        <title>Plant Genome Project.</title>
        <authorList>
            <person name="Zhang R.-G."/>
        </authorList>
    </citation>
    <scope>NUCLEOTIDE SEQUENCE</scope>
    <source>
        <strain evidence="1">AT1</strain>
    </source>
</reference>
<accession>A0ACC0NT84</accession>
<evidence type="ECO:0000313" key="2">
    <source>
        <dbReference type="Proteomes" id="UP001062846"/>
    </source>
</evidence>
<protein>
    <submittedName>
        <fullName evidence="1">Uncharacterized protein</fullName>
    </submittedName>
</protein>
<sequence>MPKHDLAILVPKNVCAFDFATFDEEERFDIGKEVLCISHTGNFMYTLMIGHLACQDHRLLSDVEDEPKKLVPWCSVQEADSSDFLLLPGRSSTLRFI</sequence>